<feature type="transmembrane region" description="Helical" evidence="24">
    <location>
        <begin position="556"/>
        <end position="577"/>
    </location>
</feature>
<feature type="transmembrane region" description="Helical" evidence="24">
    <location>
        <begin position="22"/>
        <end position="44"/>
    </location>
</feature>
<organism evidence="27 28">
    <name type="scientific">Acipenser ruthenus</name>
    <name type="common">Sterlet sturgeon</name>
    <dbReference type="NCBI Taxonomy" id="7906"/>
    <lineage>
        <taxon>Eukaryota</taxon>
        <taxon>Metazoa</taxon>
        <taxon>Chordata</taxon>
        <taxon>Craniata</taxon>
        <taxon>Vertebrata</taxon>
        <taxon>Euteleostomi</taxon>
        <taxon>Actinopterygii</taxon>
        <taxon>Chondrostei</taxon>
        <taxon>Acipenseriformes</taxon>
        <taxon>Acipenseridae</taxon>
        <taxon>Acipenser</taxon>
    </lineage>
</organism>
<dbReference type="InterPro" id="IPR015526">
    <property type="entry name" value="Frizzled/SFRP"/>
</dbReference>
<evidence type="ECO:0000256" key="24">
    <source>
        <dbReference type="SAM" id="Phobius"/>
    </source>
</evidence>
<evidence type="ECO:0000256" key="13">
    <source>
        <dbReference type="ARBA" id="ARBA00022989"/>
    </source>
</evidence>
<keyword evidence="18" id="KW-0325">Glycoprotein</keyword>
<dbReference type="CDD" id="cd03158">
    <property type="entry name" value="penumbra_like_LEL"/>
    <property type="match status" value="1"/>
</dbReference>
<dbReference type="Pfam" id="PF00335">
    <property type="entry name" value="Tetraspanin"/>
    <property type="match status" value="1"/>
</dbReference>
<feature type="transmembrane region" description="Helical" evidence="24">
    <location>
        <begin position="677"/>
        <end position="695"/>
    </location>
</feature>
<dbReference type="InterPro" id="IPR017981">
    <property type="entry name" value="GPCR_2-like_7TM"/>
</dbReference>
<dbReference type="SUPFAM" id="SSF48652">
    <property type="entry name" value="Tetraspanin"/>
    <property type="match status" value="1"/>
</dbReference>
<evidence type="ECO:0000256" key="2">
    <source>
        <dbReference type="ARBA" id="ARBA00004496"/>
    </source>
</evidence>
<feature type="transmembrane region" description="Helical" evidence="24">
    <location>
        <begin position="609"/>
        <end position="632"/>
    </location>
</feature>
<evidence type="ECO:0000256" key="15">
    <source>
        <dbReference type="ARBA" id="ARBA00023136"/>
    </source>
</evidence>
<dbReference type="InterPro" id="IPR000539">
    <property type="entry name" value="Frizzled/Smoothened_7TM"/>
</dbReference>
<evidence type="ECO:0000256" key="14">
    <source>
        <dbReference type="ARBA" id="ARBA00023040"/>
    </source>
</evidence>
<evidence type="ECO:0000259" key="25">
    <source>
        <dbReference type="PROSITE" id="PS50038"/>
    </source>
</evidence>
<gene>
    <name evidence="27" type="ORF">EOD39_15104</name>
</gene>
<dbReference type="GO" id="GO:0046931">
    <property type="term" value="P:pore complex assembly"/>
    <property type="evidence" value="ECO:0007669"/>
    <property type="project" value="UniProtKB-ARBA"/>
</dbReference>
<dbReference type="InterPro" id="IPR036790">
    <property type="entry name" value="Frizzled_dom_sf"/>
</dbReference>
<evidence type="ECO:0000259" key="26">
    <source>
        <dbReference type="PROSITE" id="PS50261"/>
    </source>
</evidence>
<keyword evidence="14" id="KW-0297">G-protein coupled receptor</keyword>
<keyword evidence="20" id="KW-0966">Cell projection</keyword>
<keyword evidence="11" id="KW-0732">Signal</keyword>
<dbReference type="AlphaFoldDB" id="A0A662YLP7"/>
<comment type="similarity">
    <text evidence="6">Belongs to the G-protein coupled receptor Fz/Smo family.</text>
</comment>
<keyword evidence="7" id="KW-0217">Developmental protein</keyword>
<dbReference type="InterPro" id="IPR008952">
    <property type="entry name" value="Tetraspanin_EC2_sf"/>
</dbReference>
<keyword evidence="10 24" id="KW-0812">Transmembrane</keyword>
<comment type="caution">
    <text evidence="23">Lacks conserved residue(s) required for the propagation of feature annotation.</text>
</comment>
<dbReference type="SMART" id="SM00063">
    <property type="entry name" value="FRI"/>
    <property type="match status" value="1"/>
</dbReference>
<feature type="transmembrane region" description="Helical" evidence="24">
    <location>
        <begin position="415"/>
        <end position="437"/>
    </location>
</feature>
<evidence type="ECO:0000256" key="21">
    <source>
        <dbReference type="ARBA" id="ARBA00035037"/>
    </source>
</evidence>
<comment type="subcellular location">
    <subcellularLocation>
        <location evidence="3">Cell junction</location>
        <location evidence="3">Adherens junction</location>
    </subcellularLocation>
    <subcellularLocation>
        <location evidence="4">Cell membrane</location>
        <topology evidence="4">Multi-pass membrane protein</topology>
    </subcellularLocation>
    <subcellularLocation>
        <location evidence="1">Cell projection</location>
        <location evidence="1">Cilium</location>
    </subcellularLocation>
    <subcellularLocation>
        <location evidence="2">Cytoplasm</location>
    </subcellularLocation>
</comment>
<dbReference type="GO" id="GO:0005912">
    <property type="term" value="C:adherens junction"/>
    <property type="evidence" value="ECO:0007669"/>
    <property type="project" value="UniProtKB-SubCell"/>
</dbReference>
<feature type="domain" description="FZ" evidence="25">
    <location>
        <begin position="248"/>
        <end position="364"/>
    </location>
</feature>
<evidence type="ECO:0000256" key="20">
    <source>
        <dbReference type="ARBA" id="ARBA00023273"/>
    </source>
</evidence>
<dbReference type="SMART" id="SM01330">
    <property type="entry name" value="Frizzled"/>
    <property type="match status" value="1"/>
</dbReference>
<evidence type="ECO:0000256" key="1">
    <source>
        <dbReference type="ARBA" id="ARBA00004138"/>
    </source>
</evidence>
<feature type="transmembrane region" description="Helical" evidence="24">
    <location>
        <begin position="64"/>
        <end position="85"/>
    </location>
</feature>
<dbReference type="GO" id="GO:0072659">
    <property type="term" value="P:protein localization to plasma membrane"/>
    <property type="evidence" value="ECO:0007669"/>
    <property type="project" value="UniProtKB-ARBA"/>
</dbReference>
<dbReference type="Gene3D" id="1.10.2000.10">
    <property type="entry name" value="Frizzled cysteine-rich domain"/>
    <property type="match status" value="1"/>
</dbReference>
<dbReference type="GO" id="GO:0004930">
    <property type="term" value="F:G protein-coupled receptor activity"/>
    <property type="evidence" value="ECO:0007669"/>
    <property type="project" value="UniProtKB-KW"/>
</dbReference>
<comment type="caution">
    <text evidence="27">The sequence shown here is derived from an EMBL/GenBank/DDBJ whole genome shotgun (WGS) entry which is preliminary data.</text>
</comment>
<evidence type="ECO:0000256" key="9">
    <source>
        <dbReference type="ARBA" id="ARBA00022490"/>
    </source>
</evidence>
<evidence type="ECO:0000256" key="12">
    <source>
        <dbReference type="ARBA" id="ARBA00022949"/>
    </source>
</evidence>
<evidence type="ECO:0000256" key="5">
    <source>
        <dbReference type="ARBA" id="ARBA00006840"/>
    </source>
</evidence>
<keyword evidence="28" id="KW-1185">Reference proteome</keyword>
<dbReference type="CDD" id="cd15030">
    <property type="entry name" value="7tmF_SMO_homolog"/>
    <property type="match status" value="1"/>
</dbReference>
<feature type="transmembrane region" description="Helical" evidence="24">
    <location>
        <begin position="449"/>
        <end position="466"/>
    </location>
</feature>
<evidence type="ECO:0000256" key="17">
    <source>
        <dbReference type="ARBA" id="ARBA00023170"/>
    </source>
</evidence>
<dbReference type="PRINTS" id="PR00259">
    <property type="entry name" value="TMFOUR"/>
</dbReference>
<dbReference type="Proteomes" id="UP000289886">
    <property type="component" value="Unassembled WGS sequence"/>
</dbReference>
<dbReference type="GO" id="GO:0051604">
    <property type="term" value="P:protein maturation"/>
    <property type="evidence" value="ECO:0007669"/>
    <property type="project" value="UniProtKB-ARBA"/>
</dbReference>
<sequence>MARRPVPEYGEDFSFVSPVVKYLLFIFNMLFWVISMVMISIGVYARVMKHAEAAMACLAVDPAVMLMVIGVLMFLITFCGCIGSVRENICLLQTFSICLTIIFLLQLAAGVLGFVFSDKARGKVSEIINNAIIHYRDDLDLQNLIDYGQQEFSCCGGISYKDWSQNMYFNCTPDNPSRERCSVPYSCCLHPEDEAVINTMCGQGMQDLDYLKAGVFINTNGCIDKLVNWIHGNLFLLGGIALGLAIPQKTSTCEALKYNTCLGSPLPYTYTSVILAEDSNSQEEALEKLTMWSGLRNAPRCWEVIQPLLCSVYMPKCDNGKVELPSQSLCHKTRGPCAIVERERGWPDFLKCTTDKFPVGCPNEVQNIKFNSSGQCESPLVKTDNPNSWYEDVEGCGIQCHNPLFTEEEHRDMHVYIAIFGSVTIFCTFFTLATFVADWKNSNRYPAVILFYVNACFFIGSIGWLAQFMDGARGEIVCKGDGTMRLGEPTTWHHLPASSFKALGTTYQPLAGKTSYFHLVTWSIPFVLTVAILAMAEVDGDSVSGICFVGYKHYHYRAGFVLAPIGLVLIVGGYFLIRGVMTLFSIKSNHPGLLSEKAASKINETMLRLGIFGFLAFGFVFITFGCHFYDFFNQAEWERSFREYVLCEANVTIAHQANKPVPECAIKNRPSLLVEKINLFAMFGTGIAMSTWVWTKATVLIWKRTWCRVIGRSDDEPKRIKKSKMIAKAFSKRKELMKNPEKELSFSMQTVSHDGPVAGLNFELNEPSVEMSSAWAQHVTKMVARRGAILPQDISVTPTGTPTPPEDSRKNLWIVEAEIPPELHKKKKKKRRKKEVRPLGPTAEGYNMGYERASSAVPRLPRLPCQKSLVAKTWEPVSPEEVLPGSFPEFRPTAPPPYQEQNSNAVFSGPSDYRRHTALNMIANPLSADSRFQEDLGFVNSGRFHPQLRQYNGSFRHSTGEVEPASLPNGNMSYVPRTQGRRAGLAPIHSRTNLMDAELMDTDSDF</sequence>
<dbReference type="InterPro" id="IPR035683">
    <property type="entry name" value="SMO_7TM"/>
</dbReference>
<protein>
    <recommendedName>
        <fullName evidence="21">Protein smoothened</fullName>
    </recommendedName>
    <alternativeName>
        <fullName evidence="22">Tetraspanin-33</fullName>
    </alternativeName>
</protein>
<evidence type="ECO:0000256" key="7">
    <source>
        <dbReference type="ARBA" id="ARBA00022473"/>
    </source>
</evidence>
<dbReference type="GO" id="GO:0030425">
    <property type="term" value="C:dendrite"/>
    <property type="evidence" value="ECO:0007669"/>
    <property type="project" value="TreeGrafter"/>
</dbReference>
<comment type="similarity">
    <text evidence="5">Belongs to the tetraspanin (TM4SF) family.</text>
</comment>
<reference evidence="27 28" key="1">
    <citation type="submission" date="2019-01" db="EMBL/GenBank/DDBJ databases">
        <title>Draft Genome and Complete Hox-Cluster Characterization of the Sterlet Sturgeon (Acipenser ruthenus).</title>
        <authorList>
            <person name="Wei Q."/>
        </authorList>
    </citation>
    <scope>NUCLEOTIDE SEQUENCE [LARGE SCALE GENOMIC DNA]</scope>
    <source>
        <strain evidence="27">WHYD16114868_AA</strain>
        <tissue evidence="27">Blood</tissue>
    </source>
</reference>
<evidence type="ECO:0000256" key="22">
    <source>
        <dbReference type="ARBA" id="ARBA00040369"/>
    </source>
</evidence>
<dbReference type="FunFam" id="1.10.1450.10:FF:000007">
    <property type="entry name" value="Tetraspanin"/>
    <property type="match status" value="1"/>
</dbReference>
<dbReference type="GO" id="GO:0005929">
    <property type="term" value="C:cilium"/>
    <property type="evidence" value="ECO:0007669"/>
    <property type="project" value="UniProtKB-SubCell"/>
</dbReference>
<evidence type="ECO:0000256" key="23">
    <source>
        <dbReference type="PROSITE-ProRule" id="PRU00090"/>
    </source>
</evidence>
<dbReference type="GO" id="GO:0019899">
    <property type="term" value="F:enzyme binding"/>
    <property type="evidence" value="ECO:0007669"/>
    <property type="project" value="UniProtKB-ARBA"/>
</dbReference>
<keyword evidence="17" id="KW-0675">Receptor</keyword>
<keyword evidence="9" id="KW-0963">Cytoplasm</keyword>
<evidence type="ECO:0000313" key="28">
    <source>
        <dbReference type="Proteomes" id="UP000289886"/>
    </source>
</evidence>
<dbReference type="GO" id="GO:0071679">
    <property type="term" value="P:commissural neuron axon guidance"/>
    <property type="evidence" value="ECO:0007669"/>
    <property type="project" value="TreeGrafter"/>
</dbReference>
<keyword evidence="19" id="KW-0807">Transducer</keyword>
<dbReference type="PANTHER" id="PTHR11309:SF35">
    <property type="entry name" value="PROTEIN SMOOTHENED"/>
    <property type="match status" value="1"/>
</dbReference>
<evidence type="ECO:0000256" key="19">
    <source>
        <dbReference type="ARBA" id="ARBA00023224"/>
    </source>
</evidence>
<dbReference type="InterPro" id="IPR020067">
    <property type="entry name" value="Frizzled_dom"/>
</dbReference>
<dbReference type="PANTHER" id="PTHR11309">
    <property type="entry name" value="FRIZZLED"/>
    <property type="match status" value="1"/>
</dbReference>
<name>A0A662YLP7_ACIRT</name>
<dbReference type="GO" id="GO:0007389">
    <property type="term" value="P:pattern specification process"/>
    <property type="evidence" value="ECO:0007669"/>
    <property type="project" value="TreeGrafter"/>
</dbReference>
<keyword evidence="15 24" id="KW-0472">Membrane</keyword>
<feature type="domain" description="G-protein coupled receptors family 2 profile 2" evidence="26">
    <location>
        <begin position="413"/>
        <end position="650"/>
    </location>
</feature>
<dbReference type="FunFam" id="1.20.1070.10:FF:000068">
    <property type="entry name" value="Smoothened, frizzled class receptor"/>
    <property type="match status" value="1"/>
</dbReference>
<dbReference type="CDD" id="cd07451">
    <property type="entry name" value="CRD_SMO"/>
    <property type="match status" value="1"/>
</dbReference>
<dbReference type="FunFam" id="1.10.2000.10:FF:000010">
    <property type="entry name" value="Smoothened, frizzled class receptor"/>
    <property type="match status" value="1"/>
</dbReference>
<evidence type="ECO:0000313" key="27">
    <source>
        <dbReference type="EMBL" id="RXM96893.1"/>
    </source>
</evidence>
<evidence type="ECO:0000256" key="4">
    <source>
        <dbReference type="ARBA" id="ARBA00004651"/>
    </source>
</evidence>
<dbReference type="GO" id="GO:0005886">
    <property type="term" value="C:plasma membrane"/>
    <property type="evidence" value="ECO:0007669"/>
    <property type="project" value="UniProtKB-SubCell"/>
</dbReference>
<keyword evidence="16" id="KW-1015">Disulfide bond</keyword>
<evidence type="ECO:0000256" key="11">
    <source>
        <dbReference type="ARBA" id="ARBA00022729"/>
    </source>
</evidence>
<dbReference type="Gene3D" id="1.20.1070.10">
    <property type="entry name" value="Rhodopsin 7-helix transmembrane proteins"/>
    <property type="match status" value="2"/>
</dbReference>
<keyword evidence="8" id="KW-1003">Cell membrane</keyword>
<proteinExistence type="inferred from homology"/>
<dbReference type="GO" id="GO:0007417">
    <property type="term" value="P:central nervous system development"/>
    <property type="evidence" value="ECO:0007669"/>
    <property type="project" value="TreeGrafter"/>
</dbReference>
<dbReference type="SUPFAM" id="SSF63501">
    <property type="entry name" value="Frizzled cysteine-rich domain"/>
    <property type="match status" value="1"/>
</dbReference>
<evidence type="ECO:0000256" key="18">
    <source>
        <dbReference type="ARBA" id="ARBA00023180"/>
    </source>
</evidence>
<evidence type="ECO:0000256" key="8">
    <source>
        <dbReference type="ARBA" id="ARBA00022475"/>
    </source>
</evidence>
<feature type="transmembrane region" description="Helical" evidence="24">
    <location>
        <begin position="91"/>
        <end position="116"/>
    </location>
</feature>
<accession>A0A662YLP7</accession>
<evidence type="ECO:0000256" key="6">
    <source>
        <dbReference type="ARBA" id="ARBA00008077"/>
    </source>
</evidence>
<dbReference type="Pfam" id="PF01392">
    <property type="entry name" value="Fz"/>
    <property type="match status" value="1"/>
</dbReference>
<dbReference type="InterPro" id="IPR041771">
    <property type="entry name" value="SMO_CRD"/>
</dbReference>
<keyword evidence="13 24" id="KW-1133">Transmembrane helix</keyword>
<dbReference type="PROSITE" id="PS50261">
    <property type="entry name" value="G_PROTEIN_RECEP_F2_4"/>
    <property type="match status" value="1"/>
</dbReference>
<dbReference type="GO" id="GO:0009888">
    <property type="term" value="P:tissue development"/>
    <property type="evidence" value="ECO:0007669"/>
    <property type="project" value="UniProtKB-ARBA"/>
</dbReference>
<dbReference type="Pfam" id="PF01534">
    <property type="entry name" value="Frizzled"/>
    <property type="match status" value="2"/>
</dbReference>
<dbReference type="PROSITE" id="PS50038">
    <property type="entry name" value="FZ"/>
    <property type="match status" value="1"/>
</dbReference>
<dbReference type="GO" id="GO:0007224">
    <property type="term" value="P:smoothened signaling pathway"/>
    <property type="evidence" value="ECO:0007669"/>
    <property type="project" value="TreeGrafter"/>
</dbReference>
<evidence type="ECO:0000256" key="10">
    <source>
        <dbReference type="ARBA" id="ARBA00022692"/>
    </source>
</evidence>
<dbReference type="GO" id="GO:0005737">
    <property type="term" value="C:cytoplasm"/>
    <property type="evidence" value="ECO:0007669"/>
    <property type="project" value="UniProtKB-SubCell"/>
</dbReference>
<dbReference type="EMBL" id="SCEB01001379">
    <property type="protein sequence ID" value="RXM96893.1"/>
    <property type="molecule type" value="Genomic_DNA"/>
</dbReference>
<dbReference type="InterPro" id="IPR018499">
    <property type="entry name" value="Tetraspanin/Peripherin"/>
</dbReference>
<keyword evidence="12" id="KW-0965">Cell junction</keyword>
<dbReference type="Gene3D" id="1.10.1450.10">
    <property type="entry name" value="Tetraspanin"/>
    <property type="match status" value="1"/>
</dbReference>
<dbReference type="GO" id="GO:0046930">
    <property type="term" value="C:pore complex"/>
    <property type="evidence" value="ECO:0007669"/>
    <property type="project" value="UniProtKB-ARBA"/>
</dbReference>
<evidence type="ECO:0000256" key="3">
    <source>
        <dbReference type="ARBA" id="ARBA00004536"/>
    </source>
</evidence>
<evidence type="ECO:0000256" key="16">
    <source>
        <dbReference type="ARBA" id="ARBA00023157"/>
    </source>
</evidence>
<feature type="transmembrane region" description="Helical" evidence="24">
    <location>
        <begin position="516"/>
        <end position="536"/>
    </location>
</feature>
<dbReference type="GO" id="GO:0005113">
    <property type="term" value="F:patched binding"/>
    <property type="evidence" value="ECO:0007669"/>
    <property type="project" value="TreeGrafter"/>
</dbReference>